<evidence type="ECO:0000256" key="1">
    <source>
        <dbReference type="SAM" id="MobiDB-lite"/>
    </source>
</evidence>
<feature type="region of interest" description="Disordered" evidence="1">
    <location>
        <begin position="1"/>
        <end position="46"/>
    </location>
</feature>
<reference evidence="2" key="2">
    <citation type="submission" date="2018-05" db="EMBL/GenBank/DDBJ databases">
        <title>OmerRS3 (Oryza meridionalis Reference Sequence Version 3).</title>
        <authorList>
            <person name="Zhang J."/>
            <person name="Kudrna D."/>
            <person name="Lee S."/>
            <person name="Talag J."/>
            <person name="Welchert J."/>
            <person name="Wing R.A."/>
        </authorList>
    </citation>
    <scope>NUCLEOTIDE SEQUENCE [LARGE SCALE GENOMIC DNA]</scope>
    <source>
        <strain evidence="2">cv. OR44</strain>
    </source>
</reference>
<name>A0A0E0CKK5_9ORYZ</name>
<protein>
    <submittedName>
        <fullName evidence="2">Uncharacterized protein</fullName>
    </submittedName>
</protein>
<accession>A0A0E0CKK5</accession>
<sequence>MEQDQTPSGVQLDNSRKHERSTRSSTATCNTKESCRSGGQDVQLSTPLSPTCSSGLLISDKSPKGCNLLGGQGTSGISGAGDTGKGLPGPAPYWSVNSSYESIPISALPKKKRYLRQLQLAQQLEVSPPAVPVAVPAQVPLAGSNSGVSFGQKSKQDNSLGPINWRSTRWWNYRKRSSDDADNAEKKDAANYQEAGNSIAGKRNQVEWGYGLAKYEKEKKQMSNSLPSDGDNTNLGTSSESMTATVDCPAALPASSLGSNVQPGDALN</sequence>
<organism evidence="2">
    <name type="scientific">Oryza meridionalis</name>
    <dbReference type="NCBI Taxonomy" id="40149"/>
    <lineage>
        <taxon>Eukaryota</taxon>
        <taxon>Viridiplantae</taxon>
        <taxon>Streptophyta</taxon>
        <taxon>Embryophyta</taxon>
        <taxon>Tracheophyta</taxon>
        <taxon>Spermatophyta</taxon>
        <taxon>Magnoliopsida</taxon>
        <taxon>Liliopsida</taxon>
        <taxon>Poales</taxon>
        <taxon>Poaceae</taxon>
        <taxon>BOP clade</taxon>
        <taxon>Oryzoideae</taxon>
        <taxon>Oryzeae</taxon>
        <taxon>Oryzinae</taxon>
        <taxon>Oryza</taxon>
    </lineage>
</organism>
<dbReference type="Proteomes" id="UP000008021">
    <property type="component" value="Chromosome 2"/>
</dbReference>
<dbReference type="HOGENOM" id="CLU_892440_0_0_1"/>
<reference evidence="2" key="1">
    <citation type="submission" date="2015-04" db="UniProtKB">
        <authorList>
            <consortium name="EnsemblPlants"/>
        </authorList>
    </citation>
    <scope>IDENTIFICATION</scope>
</reference>
<evidence type="ECO:0000313" key="3">
    <source>
        <dbReference type="Proteomes" id="UP000008021"/>
    </source>
</evidence>
<dbReference type="Gramene" id="OMERI02G16680.1">
    <property type="protein sequence ID" value="OMERI02G16680.1"/>
    <property type="gene ID" value="OMERI02G16680"/>
</dbReference>
<evidence type="ECO:0000313" key="2">
    <source>
        <dbReference type="EnsemblPlants" id="OMERI02G16680.1"/>
    </source>
</evidence>
<dbReference type="AlphaFoldDB" id="A0A0E0CKK5"/>
<feature type="compositionally biased region" description="Polar residues" evidence="1">
    <location>
        <begin position="1"/>
        <end position="13"/>
    </location>
</feature>
<proteinExistence type="predicted"/>
<feature type="compositionally biased region" description="Polar residues" evidence="1">
    <location>
        <begin position="23"/>
        <end position="32"/>
    </location>
</feature>
<dbReference type="EnsemblPlants" id="OMERI02G16680.1">
    <property type="protein sequence ID" value="OMERI02G16680.1"/>
    <property type="gene ID" value="OMERI02G16680"/>
</dbReference>
<keyword evidence="3" id="KW-1185">Reference proteome</keyword>
<feature type="region of interest" description="Disordered" evidence="1">
    <location>
        <begin position="218"/>
        <end position="268"/>
    </location>
</feature>
<feature type="compositionally biased region" description="Polar residues" evidence="1">
    <location>
        <begin position="222"/>
        <end position="244"/>
    </location>
</feature>